<accession>W7JDE8</accession>
<comment type="caution">
    <text evidence="2">The sequence shown here is derived from an EMBL/GenBank/DDBJ whole genome shotgun (WGS) entry which is preliminary data.</text>
</comment>
<reference evidence="2 3" key="1">
    <citation type="journal article" date="2014" name="Genome Announc.">
        <title>Draft Genome Sequence of the Antitrypanosomally Active Sponge-Associated Bacterium Actinokineospora sp. Strain EG49.</title>
        <authorList>
            <person name="Harjes J."/>
            <person name="Ryu T."/>
            <person name="Abdelmohsen U.R."/>
            <person name="Moitinho-Silva L."/>
            <person name="Horn H."/>
            <person name="Ravasi T."/>
            <person name="Hentschel U."/>
        </authorList>
    </citation>
    <scope>NUCLEOTIDE SEQUENCE [LARGE SCALE GENOMIC DNA]</scope>
    <source>
        <strain evidence="2 3">EG49</strain>
    </source>
</reference>
<dbReference type="Proteomes" id="UP000019277">
    <property type="component" value="Unassembled WGS sequence"/>
</dbReference>
<evidence type="ECO:0000313" key="3">
    <source>
        <dbReference type="Proteomes" id="UP000019277"/>
    </source>
</evidence>
<keyword evidence="3" id="KW-1185">Reference proteome</keyword>
<evidence type="ECO:0000313" key="2">
    <source>
        <dbReference type="EMBL" id="EWC64039.1"/>
    </source>
</evidence>
<dbReference type="EMBL" id="AYXG01000025">
    <property type="protein sequence ID" value="EWC64039.1"/>
    <property type="molecule type" value="Genomic_DNA"/>
</dbReference>
<organism evidence="2 3">
    <name type="scientific">Actinokineospora spheciospongiae</name>
    <dbReference type="NCBI Taxonomy" id="909613"/>
    <lineage>
        <taxon>Bacteria</taxon>
        <taxon>Bacillati</taxon>
        <taxon>Actinomycetota</taxon>
        <taxon>Actinomycetes</taxon>
        <taxon>Pseudonocardiales</taxon>
        <taxon>Pseudonocardiaceae</taxon>
        <taxon>Actinokineospora</taxon>
    </lineage>
</organism>
<feature type="compositionally biased region" description="Basic and acidic residues" evidence="1">
    <location>
        <begin position="47"/>
        <end position="62"/>
    </location>
</feature>
<dbReference type="eggNOG" id="ENOG503257F">
    <property type="taxonomic scope" value="Bacteria"/>
</dbReference>
<dbReference type="RefSeq" id="WP_084175258.1">
    <property type="nucleotide sequence ID" value="NZ_AYXG01000025.1"/>
</dbReference>
<name>W7JDE8_9PSEU</name>
<evidence type="ECO:0000256" key="1">
    <source>
        <dbReference type="SAM" id="MobiDB-lite"/>
    </source>
</evidence>
<proteinExistence type="predicted"/>
<gene>
    <name evidence="2" type="ORF">UO65_0632</name>
</gene>
<sequence length="76" mass="8281">MTTALVLAALFALVTWGLNHNHTRNHTPGLAGSRDVEDRDAVRVAAELRAREPEPARPERVSARRAATVRLATGSR</sequence>
<feature type="region of interest" description="Disordered" evidence="1">
    <location>
        <begin position="47"/>
        <end position="76"/>
    </location>
</feature>
<protein>
    <submittedName>
        <fullName evidence="2">Uncharacterized protein</fullName>
    </submittedName>
</protein>
<dbReference type="AlphaFoldDB" id="W7JDE8"/>